<reference evidence="2" key="2">
    <citation type="submission" date="2018-05" db="EMBL/GenBank/DDBJ databases">
        <title>OpunRS2 (Oryza punctata Reference Sequence Version 2).</title>
        <authorList>
            <person name="Zhang J."/>
            <person name="Kudrna D."/>
            <person name="Lee S."/>
            <person name="Talag J."/>
            <person name="Welchert J."/>
            <person name="Wing R.A."/>
        </authorList>
    </citation>
    <scope>NUCLEOTIDE SEQUENCE [LARGE SCALE GENOMIC DNA]</scope>
</reference>
<dbReference type="EnsemblPlants" id="OPUNC01G40760.1">
    <property type="protein sequence ID" value="OPUNC01G40760.1"/>
    <property type="gene ID" value="OPUNC01G40760"/>
</dbReference>
<protein>
    <recommendedName>
        <fullName evidence="1">KIB1-4 beta-propeller domain-containing protein</fullName>
    </recommendedName>
</protein>
<dbReference type="Pfam" id="PF03478">
    <property type="entry name" value="Beta-prop_KIB1-4"/>
    <property type="match status" value="1"/>
</dbReference>
<keyword evidence="3" id="KW-1185">Reference proteome</keyword>
<dbReference type="Proteomes" id="UP000026962">
    <property type="component" value="Chromosome 1"/>
</dbReference>
<dbReference type="Gramene" id="OPUNC01G40760.1">
    <property type="protein sequence ID" value="OPUNC01G40760.1"/>
    <property type="gene ID" value="OPUNC01G40760"/>
</dbReference>
<accession>A0A0E0JST9</accession>
<evidence type="ECO:0000313" key="2">
    <source>
        <dbReference type="EnsemblPlants" id="OPUNC01G40760.1"/>
    </source>
</evidence>
<name>A0A0E0JST9_ORYPU</name>
<feature type="domain" description="KIB1-4 beta-propeller" evidence="1">
    <location>
        <begin position="7"/>
        <end position="68"/>
    </location>
</feature>
<dbReference type="InterPro" id="IPR005174">
    <property type="entry name" value="KIB1-4_b-propeller"/>
</dbReference>
<evidence type="ECO:0000259" key="1">
    <source>
        <dbReference type="Pfam" id="PF03478"/>
    </source>
</evidence>
<proteinExistence type="predicted"/>
<evidence type="ECO:0000313" key="3">
    <source>
        <dbReference type="Proteomes" id="UP000026962"/>
    </source>
</evidence>
<dbReference type="AlphaFoldDB" id="A0A0E0JST9"/>
<reference evidence="2" key="1">
    <citation type="submission" date="2015-04" db="UniProtKB">
        <authorList>
            <consortium name="EnsemblPlants"/>
        </authorList>
    </citation>
    <scope>IDENTIFICATION</scope>
</reference>
<dbReference type="HOGENOM" id="CLU_2417059_0_0_1"/>
<organism evidence="2">
    <name type="scientific">Oryza punctata</name>
    <name type="common">Red rice</name>
    <dbReference type="NCBI Taxonomy" id="4537"/>
    <lineage>
        <taxon>Eukaryota</taxon>
        <taxon>Viridiplantae</taxon>
        <taxon>Streptophyta</taxon>
        <taxon>Embryophyta</taxon>
        <taxon>Tracheophyta</taxon>
        <taxon>Spermatophyta</taxon>
        <taxon>Magnoliopsida</taxon>
        <taxon>Liliopsida</taxon>
        <taxon>Poales</taxon>
        <taxon>Poaceae</taxon>
        <taxon>BOP clade</taxon>
        <taxon>Oryzoideae</taxon>
        <taxon>Oryzeae</taxon>
        <taxon>Oryzinae</taxon>
        <taxon>Oryza</taxon>
    </lineage>
</organism>
<sequence length="92" mass="10696">MDFDDRKIAAVAIYRMDLTDKSLAWRAVRDIGDRVLLLIGGIAATSCRASTCNLDRNHVYFMKTFREDDGIFASMTSMNRRWTFKNQKRDIK</sequence>